<dbReference type="PATRIC" id="fig|512565.3.peg.7655"/>
<evidence type="ECO:0000256" key="7">
    <source>
        <dbReference type="ARBA" id="ARBA00022779"/>
    </source>
</evidence>
<dbReference type="RefSeq" id="WP_014447745.1">
    <property type="nucleotide sequence ID" value="NC_017093.1"/>
</dbReference>
<reference evidence="11 12" key="1">
    <citation type="submission" date="2012-02" db="EMBL/GenBank/DDBJ databases">
        <title>Complete genome sequence of Actinoplanes missouriensis 431 (= NBRC 102363).</title>
        <authorList>
            <person name="Ohnishi Y."/>
            <person name="Ishikawa J."/>
            <person name="Sekine M."/>
            <person name="Hosoyama A."/>
            <person name="Harada T."/>
            <person name="Narita H."/>
            <person name="Hata T."/>
            <person name="Konno Y."/>
            <person name="Tutikane K."/>
            <person name="Fujita N."/>
            <person name="Horinouchi S."/>
            <person name="Hayakawa M."/>
        </authorList>
    </citation>
    <scope>NUCLEOTIDE SEQUENCE [LARGE SCALE GENOMIC DNA]</scope>
    <source>
        <strain evidence="12">ATCC 14538 / DSM 43046 / CBS 188.64 / JCM 3121 / NBRC 102363 / NCIMB 12654 / NRRL B-3342 / UNCC 431</strain>
    </source>
</reference>
<organism evidence="11 12">
    <name type="scientific">Actinoplanes missouriensis (strain ATCC 14538 / DSM 43046 / CBS 188.64 / JCM 3121 / NBRC 102363 / NCIMB 12654 / NRRL B-3342 / UNCC 431)</name>
    <dbReference type="NCBI Taxonomy" id="512565"/>
    <lineage>
        <taxon>Bacteria</taxon>
        <taxon>Bacillati</taxon>
        <taxon>Actinomycetota</taxon>
        <taxon>Actinomycetes</taxon>
        <taxon>Micromonosporales</taxon>
        <taxon>Micromonosporaceae</taxon>
        <taxon>Actinoplanes</taxon>
    </lineage>
</organism>
<comment type="subcellular location">
    <subcellularLocation>
        <location evidence="2">Cell membrane</location>
        <topology evidence="2">Single-pass membrane protein</topology>
    </subcellularLocation>
</comment>
<sequence>MSKDEKDTAAAEAPKKSNKMLIMIVAIALVVLGGGGAGAFFMLRGDSAEAVEEKPVKGIVTALDNTITVNLADGHYLKMGFALQQTEAGGEEAVDINEALNIAIETYTGLEVAELSTEKGRDAVKAEFLEKLKEAYTEDDVEMVMDVYYTSFVTQ</sequence>
<dbReference type="PANTHER" id="PTHR35091:SF2">
    <property type="entry name" value="FLAGELLAR PROTEIN FLIL"/>
    <property type="match status" value="1"/>
</dbReference>
<dbReference type="HOGENOM" id="CLU_099018_5_0_11"/>
<evidence type="ECO:0000256" key="9">
    <source>
        <dbReference type="ARBA" id="ARBA00023136"/>
    </source>
</evidence>
<dbReference type="PANTHER" id="PTHR35091">
    <property type="entry name" value="FLAGELLAR PROTEIN FLIL"/>
    <property type="match status" value="1"/>
</dbReference>
<name>I0HIM5_ACTM4</name>
<dbReference type="EMBL" id="AP012319">
    <property type="protein sequence ID" value="BAL92862.1"/>
    <property type="molecule type" value="Genomic_DNA"/>
</dbReference>
<keyword evidence="12" id="KW-1185">Reference proteome</keyword>
<keyword evidence="11" id="KW-0969">Cilium</keyword>
<keyword evidence="4 10" id="KW-1003">Cell membrane</keyword>
<dbReference type="STRING" id="512565.AMIS_76420"/>
<accession>I0HIM5</accession>
<comment type="similarity">
    <text evidence="3 10">Belongs to the FliL family.</text>
</comment>
<keyword evidence="5 10" id="KW-0145">Chemotaxis</keyword>
<evidence type="ECO:0000256" key="10">
    <source>
        <dbReference type="RuleBase" id="RU364125"/>
    </source>
</evidence>
<dbReference type="eggNOG" id="COG1580">
    <property type="taxonomic scope" value="Bacteria"/>
</dbReference>
<dbReference type="Pfam" id="PF03748">
    <property type="entry name" value="FliL"/>
    <property type="match status" value="1"/>
</dbReference>
<keyword evidence="11" id="KW-0966">Cell projection</keyword>
<evidence type="ECO:0000313" key="12">
    <source>
        <dbReference type="Proteomes" id="UP000007882"/>
    </source>
</evidence>
<evidence type="ECO:0000256" key="3">
    <source>
        <dbReference type="ARBA" id="ARBA00008281"/>
    </source>
</evidence>
<dbReference type="AlphaFoldDB" id="I0HIM5"/>
<dbReference type="Proteomes" id="UP000007882">
    <property type="component" value="Chromosome"/>
</dbReference>
<proteinExistence type="inferred from homology"/>
<evidence type="ECO:0000256" key="2">
    <source>
        <dbReference type="ARBA" id="ARBA00004162"/>
    </source>
</evidence>
<evidence type="ECO:0000256" key="5">
    <source>
        <dbReference type="ARBA" id="ARBA00022500"/>
    </source>
</evidence>
<keyword evidence="9 10" id="KW-0472">Membrane</keyword>
<dbReference type="GO" id="GO:0006935">
    <property type="term" value="P:chemotaxis"/>
    <property type="evidence" value="ECO:0007669"/>
    <property type="project" value="UniProtKB-KW"/>
</dbReference>
<evidence type="ECO:0000256" key="6">
    <source>
        <dbReference type="ARBA" id="ARBA00022692"/>
    </source>
</evidence>
<comment type="function">
    <text evidence="1 10">Controls the rotational direction of flagella during chemotaxis.</text>
</comment>
<evidence type="ECO:0000256" key="8">
    <source>
        <dbReference type="ARBA" id="ARBA00022989"/>
    </source>
</evidence>
<keyword evidence="8 10" id="KW-1133">Transmembrane helix</keyword>
<dbReference type="InterPro" id="IPR005503">
    <property type="entry name" value="FliL"/>
</dbReference>
<evidence type="ECO:0000256" key="4">
    <source>
        <dbReference type="ARBA" id="ARBA00022475"/>
    </source>
</evidence>
<keyword evidence="7 10" id="KW-0283">Flagellar rotation</keyword>
<keyword evidence="11" id="KW-0282">Flagellum</keyword>
<dbReference type="GO" id="GO:0009425">
    <property type="term" value="C:bacterial-type flagellum basal body"/>
    <property type="evidence" value="ECO:0007669"/>
    <property type="project" value="InterPro"/>
</dbReference>
<keyword evidence="6 10" id="KW-0812">Transmembrane</keyword>
<protein>
    <recommendedName>
        <fullName evidence="10">Flagellar protein FliL</fullName>
    </recommendedName>
</protein>
<dbReference type="KEGG" id="ams:AMIS_76420"/>
<dbReference type="GO" id="GO:0071978">
    <property type="term" value="P:bacterial-type flagellum-dependent swarming motility"/>
    <property type="evidence" value="ECO:0007669"/>
    <property type="project" value="TreeGrafter"/>
</dbReference>
<dbReference type="GO" id="GO:0005886">
    <property type="term" value="C:plasma membrane"/>
    <property type="evidence" value="ECO:0007669"/>
    <property type="project" value="UniProtKB-SubCell"/>
</dbReference>
<gene>
    <name evidence="11" type="primary">fliL</name>
    <name evidence="11" type="ordered locus">AMIS_76420</name>
</gene>
<evidence type="ECO:0000256" key="1">
    <source>
        <dbReference type="ARBA" id="ARBA00002254"/>
    </source>
</evidence>
<feature type="transmembrane region" description="Helical" evidence="10">
    <location>
        <begin position="21"/>
        <end position="43"/>
    </location>
</feature>
<evidence type="ECO:0000313" key="11">
    <source>
        <dbReference type="EMBL" id="BAL92862.1"/>
    </source>
</evidence>